<dbReference type="EMBL" id="CP038852">
    <property type="protein sequence ID" value="QIZ21246.1"/>
    <property type="molecule type" value="Genomic_DNA"/>
</dbReference>
<evidence type="ECO:0000256" key="1">
    <source>
        <dbReference type="ARBA" id="ARBA00004533"/>
    </source>
</evidence>
<protein>
    <submittedName>
        <fullName evidence="8">Lipid A biosynthesis acyltransferase</fullName>
    </submittedName>
</protein>
<evidence type="ECO:0000313" key="8">
    <source>
        <dbReference type="EMBL" id="QIZ21246.1"/>
    </source>
</evidence>
<keyword evidence="3" id="KW-0997">Cell inner membrane</keyword>
<sequence>MKKIKYFFEFLIISFLFIIYKFLGLKISSYISGKLFEIFGPIFRSKNIIKTNIQRAIPKINTSKINIITKDMWNNYGRTLSEYMFLKGFRNGQFKSNINLEGKEILQKIKFEKNPVIFISGHFSNFELMAMEIEKSGVNLSAIYRPLNNIFLNVLMERIRKKYICKNQIKKGTRGVRELLRLYKKGYSIALMIDQRVSQGIKSKFFDEEAFTTTIPAQFIKKFNCKVIPIYIERHNGINFNIKVEKPIEFSKNLSAEKITRELNIWLEKTILKNPGEWIWSHDRWK</sequence>
<dbReference type="RefSeq" id="WP_168607105.1">
    <property type="nucleotide sequence ID" value="NZ_CP038852.1"/>
</dbReference>
<reference evidence="8 9" key="1">
    <citation type="journal article" date="2020" name="Nat. Microbiol.">
        <title>Lysogenic host-virus interactions in SAR11 marine bacteria.</title>
        <authorList>
            <person name="Morris R.M."/>
            <person name="Cain K.R."/>
            <person name="Hvorecny K.L."/>
            <person name="Kollman J.M."/>
        </authorList>
    </citation>
    <scope>NUCLEOTIDE SEQUENCE [LARGE SCALE GENOMIC DNA]</scope>
    <source>
        <strain evidence="8 9">NP1</strain>
    </source>
</reference>
<name>A0A6H1Q3H3_9PROT</name>
<keyword evidence="7" id="KW-0812">Transmembrane</keyword>
<keyword evidence="4 8" id="KW-0808">Transferase</keyword>
<keyword evidence="7" id="KW-1133">Transmembrane helix</keyword>
<dbReference type="Pfam" id="PF03279">
    <property type="entry name" value="Lip_A_acyltrans"/>
    <property type="match status" value="1"/>
</dbReference>
<evidence type="ECO:0000256" key="7">
    <source>
        <dbReference type="SAM" id="Phobius"/>
    </source>
</evidence>
<keyword evidence="6 8" id="KW-0012">Acyltransferase</keyword>
<keyword evidence="2" id="KW-1003">Cell membrane</keyword>
<dbReference type="Proteomes" id="UP000501094">
    <property type="component" value="Chromosome"/>
</dbReference>
<feature type="transmembrane region" description="Helical" evidence="7">
    <location>
        <begin position="6"/>
        <end position="23"/>
    </location>
</feature>
<evidence type="ECO:0000256" key="4">
    <source>
        <dbReference type="ARBA" id="ARBA00022679"/>
    </source>
</evidence>
<evidence type="ECO:0000256" key="3">
    <source>
        <dbReference type="ARBA" id="ARBA00022519"/>
    </source>
</evidence>
<dbReference type="InterPro" id="IPR004960">
    <property type="entry name" value="LipA_acyltrans"/>
</dbReference>
<dbReference type="CDD" id="cd07984">
    <property type="entry name" value="LPLAT_LABLAT-like"/>
    <property type="match status" value="1"/>
</dbReference>
<evidence type="ECO:0000256" key="6">
    <source>
        <dbReference type="ARBA" id="ARBA00023315"/>
    </source>
</evidence>
<dbReference type="GO" id="GO:0005886">
    <property type="term" value="C:plasma membrane"/>
    <property type="evidence" value="ECO:0007669"/>
    <property type="project" value="UniProtKB-SubCell"/>
</dbReference>
<keyword evidence="9" id="KW-1185">Reference proteome</keyword>
<proteinExistence type="predicted"/>
<dbReference type="GO" id="GO:0009247">
    <property type="term" value="P:glycolipid biosynthetic process"/>
    <property type="evidence" value="ECO:0007669"/>
    <property type="project" value="UniProtKB-ARBA"/>
</dbReference>
<evidence type="ECO:0000256" key="2">
    <source>
        <dbReference type="ARBA" id="ARBA00022475"/>
    </source>
</evidence>
<evidence type="ECO:0000313" key="9">
    <source>
        <dbReference type="Proteomes" id="UP000501094"/>
    </source>
</evidence>
<evidence type="ECO:0000256" key="5">
    <source>
        <dbReference type="ARBA" id="ARBA00023136"/>
    </source>
</evidence>
<keyword evidence="5 7" id="KW-0472">Membrane</keyword>
<organism evidence="8 9">
    <name type="scientific">Candidatus Pelagibacter giovannonii</name>
    <dbReference type="NCBI Taxonomy" id="2563896"/>
    <lineage>
        <taxon>Bacteria</taxon>
        <taxon>Pseudomonadati</taxon>
        <taxon>Pseudomonadota</taxon>
        <taxon>Alphaproteobacteria</taxon>
        <taxon>Candidatus Pelagibacterales</taxon>
        <taxon>Candidatus Pelagibacteraceae</taxon>
        <taxon>Candidatus Pelagibacter</taxon>
    </lineage>
</organism>
<dbReference type="AlphaFoldDB" id="A0A6H1Q3H3"/>
<comment type="subcellular location">
    <subcellularLocation>
        <location evidence="1">Cell inner membrane</location>
    </subcellularLocation>
</comment>
<dbReference type="PANTHER" id="PTHR30606:SF10">
    <property type="entry name" value="PHOSPHATIDYLINOSITOL MANNOSIDE ACYLTRANSFERASE"/>
    <property type="match status" value="1"/>
</dbReference>
<dbReference type="PANTHER" id="PTHR30606">
    <property type="entry name" value="LIPID A BIOSYNTHESIS LAUROYL ACYLTRANSFERASE"/>
    <property type="match status" value="1"/>
</dbReference>
<dbReference type="GO" id="GO:0016746">
    <property type="term" value="F:acyltransferase activity"/>
    <property type="evidence" value="ECO:0007669"/>
    <property type="project" value="UniProtKB-KW"/>
</dbReference>
<gene>
    <name evidence="8" type="ORF">E5R92_05555</name>
</gene>
<dbReference type="KEGG" id="peg:E5R92_05555"/>
<accession>A0A6H1Q3H3</accession>